<dbReference type="GO" id="GO:0046872">
    <property type="term" value="F:metal ion binding"/>
    <property type="evidence" value="ECO:0007669"/>
    <property type="project" value="UniProtKB-UniRule"/>
</dbReference>
<dbReference type="Proteomes" id="UP000077519">
    <property type="component" value="Unassembled WGS sequence"/>
</dbReference>
<evidence type="ECO:0000313" key="8">
    <source>
        <dbReference type="Proteomes" id="UP000077519"/>
    </source>
</evidence>
<feature type="domain" description="MoaB/Mog" evidence="6">
    <location>
        <begin position="345"/>
        <end position="482"/>
    </location>
</feature>
<dbReference type="SUPFAM" id="SSF53448">
    <property type="entry name" value="Nucleotide-diphospho-sugar transferases"/>
    <property type="match status" value="1"/>
</dbReference>
<evidence type="ECO:0000256" key="1">
    <source>
        <dbReference type="ARBA" id="ARBA00002901"/>
    </source>
</evidence>
<keyword evidence="5" id="KW-0808">Transferase</keyword>
<keyword evidence="3 5" id="KW-0500">Molybdenum</keyword>
<dbReference type="Pfam" id="PF00994">
    <property type="entry name" value="MoCF_biosynth"/>
    <property type="match status" value="1"/>
</dbReference>
<reference evidence="7 8" key="1">
    <citation type="submission" date="2016-03" db="EMBL/GenBank/DDBJ databases">
        <title>Genome sequence of Rhodococcus kyotonensis KB10.</title>
        <authorList>
            <person name="Jeong H."/>
            <person name="Hong C.E."/>
            <person name="Jo S.H."/>
            <person name="Park J.M."/>
        </authorList>
    </citation>
    <scope>NUCLEOTIDE SEQUENCE [LARGE SCALE GENOMIC DNA]</scope>
    <source>
        <strain evidence="7 8">KB10</strain>
    </source>
</reference>
<comment type="function">
    <text evidence="1 5">Catalyzes the insertion of molybdate into adenylated molybdopterin with the concomitant release of AMP.</text>
</comment>
<dbReference type="InterPro" id="IPR025877">
    <property type="entry name" value="MobA-like_NTP_Trfase"/>
</dbReference>
<dbReference type="Pfam" id="PF03453">
    <property type="entry name" value="MoeA_N"/>
    <property type="match status" value="1"/>
</dbReference>
<dbReference type="AlphaFoldDB" id="A0A177YMF7"/>
<dbReference type="GO" id="GO:0005829">
    <property type="term" value="C:cytosol"/>
    <property type="evidence" value="ECO:0007669"/>
    <property type="project" value="TreeGrafter"/>
</dbReference>
<comment type="pathway">
    <text evidence="5">Cofactor biosynthesis; molybdopterin biosynthesis.</text>
</comment>
<dbReference type="InterPro" id="IPR036688">
    <property type="entry name" value="MoeA_C_domain_IV_sf"/>
</dbReference>
<dbReference type="InterPro" id="IPR029044">
    <property type="entry name" value="Nucleotide-diphossugar_trans"/>
</dbReference>
<sequence>MGGIDKPGLRVGGMPLVHRAVEAVGDARRIVVVGPHRDDLADDVLQTREEPVRSGPVAAIAAGLQALSRSTADIVVVIAADLPFVDTRAITTLVAAVGDSPVVFATDDAGRTQYLFGAWARSTLTHKMNALEDVAGQPVRSLLPDDYRTVAVPGTDDCDTPDDVRRARERTALHASGIEASRARIRERLSPIAVRHVPPVEAEGGVLADALVAAGALPHVDTSAMDGYAVAGHEPWTVRGEVAFAGTSDLEDMHDGDAVRIATGARVPDGATAVVRDEHVVVGDDGLLRRRPDAPVRNDARRRGEDWRPGTELVSAGTTVSAAVVSVALSAEVGNLPVRGPVRARTVFSGNEIRAEGPLDPGQTRDSIGPVLPRYLRSCCVDTADSVHLHDTPAAFDELLADASDVDLLVVVGATGGGAADQLRSALNRASAETIVSRVPIRPGGSQITAVLPNGVVVLGLPGNPLAAVSTLMMTAPAIVDALTGRIPTTPWLGFLTNAADVASDSARIVPVSRDGVGWRADTAVRTAHLLHLVGHDALAVVPPHVSPDDPVELLPLFR</sequence>
<comment type="similarity">
    <text evidence="2 5">Belongs to the MoeA family.</text>
</comment>
<dbReference type="SUPFAM" id="SSF63882">
    <property type="entry name" value="MoeA N-terminal region -like"/>
    <property type="match status" value="1"/>
</dbReference>
<dbReference type="EC" id="2.10.1.1" evidence="5"/>
<evidence type="ECO:0000256" key="5">
    <source>
        <dbReference type="RuleBase" id="RU365090"/>
    </source>
</evidence>
<dbReference type="PANTHER" id="PTHR10192">
    <property type="entry name" value="MOLYBDOPTERIN BIOSYNTHESIS PROTEIN"/>
    <property type="match status" value="1"/>
</dbReference>
<dbReference type="GO" id="GO:0061599">
    <property type="term" value="F:molybdopterin molybdotransferase activity"/>
    <property type="evidence" value="ECO:0007669"/>
    <property type="project" value="UniProtKB-UniRule"/>
</dbReference>
<dbReference type="InterPro" id="IPR038987">
    <property type="entry name" value="MoeA-like"/>
</dbReference>
<dbReference type="Gene3D" id="3.40.980.10">
    <property type="entry name" value="MoaB/Mog-like domain"/>
    <property type="match status" value="1"/>
</dbReference>
<evidence type="ECO:0000256" key="2">
    <source>
        <dbReference type="ARBA" id="ARBA00010763"/>
    </source>
</evidence>
<dbReference type="EMBL" id="LVHI01000003">
    <property type="protein sequence ID" value="OAK56747.1"/>
    <property type="molecule type" value="Genomic_DNA"/>
</dbReference>
<dbReference type="InterPro" id="IPR005110">
    <property type="entry name" value="MoeA_linker/N"/>
</dbReference>
<name>A0A177YMF7_9NOCA</name>
<dbReference type="Pfam" id="PF12804">
    <property type="entry name" value="NTP_transf_3"/>
    <property type="match status" value="1"/>
</dbReference>
<evidence type="ECO:0000256" key="4">
    <source>
        <dbReference type="ARBA" id="ARBA00047317"/>
    </source>
</evidence>
<comment type="caution">
    <text evidence="7">The sequence shown here is derived from an EMBL/GenBank/DDBJ whole genome shotgun (WGS) entry which is preliminary data.</text>
</comment>
<dbReference type="GO" id="GO:0016779">
    <property type="term" value="F:nucleotidyltransferase activity"/>
    <property type="evidence" value="ECO:0007669"/>
    <property type="project" value="UniProtKB-ARBA"/>
</dbReference>
<proteinExistence type="inferred from homology"/>
<dbReference type="PANTHER" id="PTHR10192:SF5">
    <property type="entry name" value="GEPHYRIN"/>
    <property type="match status" value="1"/>
</dbReference>
<dbReference type="SMART" id="SM00852">
    <property type="entry name" value="MoCF_biosynth"/>
    <property type="match status" value="1"/>
</dbReference>
<dbReference type="GO" id="GO:0006777">
    <property type="term" value="P:Mo-molybdopterin cofactor biosynthetic process"/>
    <property type="evidence" value="ECO:0007669"/>
    <property type="project" value="UniProtKB-UniRule"/>
</dbReference>
<keyword evidence="5" id="KW-0501">Molybdenum cofactor biosynthesis</keyword>
<evidence type="ECO:0000256" key="3">
    <source>
        <dbReference type="ARBA" id="ARBA00022505"/>
    </source>
</evidence>
<evidence type="ECO:0000313" key="7">
    <source>
        <dbReference type="EMBL" id="OAK56747.1"/>
    </source>
</evidence>
<dbReference type="SUPFAM" id="SSF53218">
    <property type="entry name" value="Molybdenum cofactor biosynthesis proteins"/>
    <property type="match status" value="1"/>
</dbReference>
<gene>
    <name evidence="7" type="ORF">A3K89_15550</name>
</gene>
<dbReference type="Gene3D" id="3.90.105.10">
    <property type="entry name" value="Molybdopterin biosynthesis moea protein, domain 2"/>
    <property type="match status" value="1"/>
</dbReference>
<keyword evidence="5" id="KW-0479">Metal-binding</keyword>
<dbReference type="Gene3D" id="3.90.550.10">
    <property type="entry name" value="Spore Coat Polysaccharide Biosynthesis Protein SpsA, Chain A"/>
    <property type="match status" value="1"/>
</dbReference>
<organism evidence="7 8">
    <name type="scientific">Rhodococcoides kyotonense</name>
    <dbReference type="NCBI Taxonomy" id="398843"/>
    <lineage>
        <taxon>Bacteria</taxon>
        <taxon>Bacillati</taxon>
        <taxon>Actinomycetota</taxon>
        <taxon>Actinomycetes</taxon>
        <taxon>Mycobacteriales</taxon>
        <taxon>Nocardiaceae</taxon>
        <taxon>Rhodococcoides</taxon>
    </lineage>
</organism>
<dbReference type="InterPro" id="IPR001453">
    <property type="entry name" value="MoaB/Mog_dom"/>
</dbReference>
<dbReference type="InterPro" id="IPR036135">
    <property type="entry name" value="MoeA_linker/N_sf"/>
</dbReference>
<dbReference type="Gene3D" id="2.40.340.10">
    <property type="entry name" value="MoeA, C-terminal, domain IV"/>
    <property type="match status" value="1"/>
</dbReference>
<dbReference type="InterPro" id="IPR036425">
    <property type="entry name" value="MoaB/Mog-like_dom_sf"/>
</dbReference>
<dbReference type="UniPathway" id="UPA00344"/>
<comment type="cofactor">
    <cofactor evidence="5">
        <name>Mg(2+)</name>
        <dbReference type="ChEBI" id="CHEBI:18420"/>
    </cofactor>
</comment>
<protein>
    <recommendedName>
        <fullName evidence="5">Molybdopterin molybdenumtransferase</fullName>
        <ecNumber evidence="5">2.10.1.1</ecNumber>
    </recommendedName>
</protein>
<evidence type="ECO:0000259" key="6">
    <source>
        <dbReference type="SMART" id="SM00852"/>
    </source>
</evidence>
<comment type="catalytic activity">
    <reaction evidence="4">
        <text>adenylyl-molybdopterin + molybdate = Mo-molybdopterin + AMP + H(+)</text>
        <dbReference type="Rhea" id="RHEA:35047"/>
        <dbReference type="ChEBI" id="CHEBI:15378"/>
        <dbReference type="ChEBI" id="CHEBI:36264"/>
        <dbReference type="ChEBI" id="CHEBI:62727"/>
        <dbReference type="ChEBI" id="CHEBI:71302"/>
        <dbReference type="ChEBI" id="CHEBI:456215"/>
        <dbReference type="EC" id="2.10.1.1"/>
    </reaction>
</comment>
<accession>A0A177YMF7</accession>
<keyword evidence="8" id="KW-1185">Reference proteome</keyword>
<keyword evidence="5" id="KW-0460">Magnesium</keyword>
<dbReference type="Gene3D" id="2.170.190.11">
    <property type="entry name" value="Molybdopterin biosynthesis moea protein, domain 3"/>
    <property type="match status" value="1"/>
</dbReference>